<dbReference type="GO" id="GO:0008233">
    <property type="term" value="F:peptidase activity"/>
    <property type="evidence" value="ECO:0007669"/>
    <property type="project" value="UniProtKB-KW"/>
</dbReference>
<keyword evidence="1" id="KW-0732">Signal</keyword>
<dbReference type="Pfam" id="PF13365">
    <property type="entry name" value="Trypsin_2"/>
    <property type="match status" value="1"/>
</dbReference>
<dbReference type="KEGG" id="cmi:pCM2_0053"/>
<dbReference type="SUPFAM" id="SSF50494">
    <property type="entry name" value="Trypsin-like serine proteases"/>
    <property type="match status" value="1"/>
</dbReference>
<dbReference type="PROSITE" id="PS00135">
    <property type="entry name" value="TRYPSIN_SER"/>
    <property type="match status" value="1"/>
</dbReference>
<gene>
    <name evidence="2" type="primary">phpA</name>
    <name evidence="2" type="ordered locus">pCM2_0053</name>
</gene>
<dbReference type="InterPro" id="IPR043504">
    <property type="entry name" value="Peptidase_S1_PA_chymotrypsin"/>
</dbReference>
<dbReference type="InterPro" id="IPR009003">
    <property type="entry name" value="Peptidase_S1_PA"/>
</dbReference>
<evidence type="ECO:0000256" key="1">
    <source>
        <dbReference type="SAM" id="SignalP"/>
    </source>
</evidence>
<keyword evidence="2" id="KW-0645">Protease</keyword>
<keyword evidence="2" id="KW-0614">Plasmid</keyword>
<dbReference type="RefSeq" id="WP_011931203.1">
    <property type="nucleotide sequence ID" value="NC_009479.1"/>
</dbReference>
<keyword evidence="3" id="KW-1185">Reference proteome</keyword>
<proteinExistence type="predicted"/>
<sequence length="277" mass="29641">MSHISRSLIVICVTIASALGCCVVAAPAQAVDRVARNSLPVRAGTRLVFSDSQGPARSPDYECTAGAVLTGSGILSRISPYQRAVRYVVTAKHCGGRGAHVRVGDVQVGSVIWEAPDIDLSIVRIEPSQTTRRSCYPTSAGIRCTLVNDYEPRASGEVFGARNRSGQESSVPVAGTKVPSEREIFCTSGINTGLMCNWVSIPPLRGTHRGPEEVEAETFSAGVLPGDSGGPVFSRDMKIIGIMRKRGNPGTAAETYMTYYPIDALFRREPYYVLATS</sequence>
<dbReference type="EMBL" id="AM711866">
    <property type="protein sequence ID" value="CAM98537.1"/>
    <property type="molecule type" value="Genomic_DNA"/>
</dbReference>
<evidence type="ECO:0000313" key="2">
    <source>
        <dbReference type="EMBL" id="CAM98537.1"/>
    </source>
</evidence>
<organism evidence="2 3">
    <name type="scientific">Clavibacter michiganensis subsp. michiganensis (strain NCPPB 382)</name>
    <dbReference type="NCBI Taxonomy" id="443906"/>
    <lineage>
        <taxon>Bacteria</taxon>
        <taxon>Bacillati</taxon>
        <taxon>Actinomycetota</taxon>
        <taxon>Actinomycetes</taxon>
        <taxon>Micrococcales</taxon>
        <taxon>Microbacteriaceae</taxon>
        <taxon>Clavibacter</taxon>
    </lineage>
</organism>
<keyword evidence="2" id="KW-0378">Hydrolase</keyword>
<reference evidence="2 3" key="1">
    <citation type="journal article" date="2008" name="J. Bacteriol.">
        <title>The genome sequence of the tomato-pathogenic actinomycete Clavibacter michiganensis subsp. michiganensis NCPPB382 reveals a large island involved in pathogenicity.</title>
        <authorList>
            <person name="Gartemann K.H."/>
            <person name="Abt B."/>
            <person name="Bekel T."/>
            <person name="Burger A."/>
            <person name="Engemann J."/>
            <person name="Flugel M."/>
            <person name="Gaigalat L."/>
            <person name="Goesmann A."/>
            <person name="Grafen I."/>
            <person name="Kalinowski J."/>
            <person name="Kaup O."/>
            <person name="Kirchner O."/>
            <person name="Krause L."/>
            <person name="Linke B."/>
            <person name="McHardy A."/>
            <person name="Meyer F."/>
            <person name="Pohle S."/>
            <person name="Ruckert C."/>
            <person name="Schneiker S."/>
            <person name="Zellermann E.M."/>
            <person name="Puhler A."/>
            <person name="Eichenlaub R."/>
            <person name="Kaiser O."/>
            <person name="Bartels D."/>
        </authorList>
    </citation>
    <scope>NUCLEOTIDE SEQUENCE [LARGE SCALE GENOMIC DNA]</scope>
    <source>
        <strain evidence="2 3">NCPPB 382</strain>
        <plasmid evidence="2">pCM2</plasmid>
    </source>
</reference>
<accession>A5CLR6</accession>
<dbReference type="Proteomes" id="UP000001564">
    <property type="component" value="Plasmid pCM2"/>
</dbReference>
<name>A5CLR6_CLAM3</name>
<dbReference type="Gene3D" id="2.40.10.10">
    <property type="entry name" value="Trypsin-like serine proteases"/>
    <property type="match status" value="2"/>
</dbReference>
<dbReference type="InterPro" id="IPR033116">
    <property type="entry name" value="TRYPSIN_SER"/>
</dbReference>
<geneLocation type="plasmid" evidence="2 3">
    <name>pCM2</name>
</geneLocation>
<dbReference type="HOGENOM" id="CLU_060967_0_0_11"/>
<dbReference type="AlphaFoldDB" id="A5CLR6"/>
<protein>
    <submittedName>
        <fullName evidence="2">Extracellular serine protease</fullName>
    </submittedName>
</protein>
<evidence type="ECO:0000313" key="3">
    <source>
        <dbReference type="Proteomes" id="UP000001564"/>
    </source>
</evidence>
<dbReference type="GO" id="GO:0006508">
    <property type="term" value="P:proteolysis"/>
    <property type="evidence" value="ECO:0007669"/>
    <property type="project" value="UniProtKB-KW"/>
</dbReference>
<feature type="signal peptide" evidence="1">
    <location>
        <begin position="1"/>
        <end position="30"/>
    </location>
</feature>
<feature type="chain" id="PRO_5002680249" evidence="1">
    <location>
        <begin position="31"/>
        <end position="277"/>
    </location>
</feature>
<dbReference type="PROSITE" id="PS51257">
    <property type="entry name" value="PROKAR_LIPOPROTEIN"/>
    <property type="match status" value="1"/>
</dbReference>